<dbReference type="InterPro" id="IPR054485">
    <property type="entry name" value="FlK-like_dom"/>
</dbReference>
<dbReference type="EMBL" id="LNQL01000003">
    <property type="protein sequence ID" value="KSU48898.1"/>
    <property type="molecule type" value="Genomic_DNA"/>
</dbReference>
<dbReference type="SUPFAM" id="SSF54637">
    <property type="entry name" value="Thioesterase/thiol ester dehydrase-isomerase"/>
    <property type="match status" value="1"/>
</dbReference>
<evidence type="ECO:0000313" key="3">
    <source>
        <dbReference type="EMBL" id="KSU48898.1"/>
    </source>
</evidence>
<accession>A0A0V8GFD0</accession>
<feature type="active site" evidence="1">
    <location>
        <position position="44"/>
    </location>
</feature>
<evidence type="ECO:0000259" key="2">
    <source>
        <dbReference type="Pfam" id="PF22636"/>
    </source>
</evidence>
<dbReference type="PANTHER" id="PTHR36934">
    <property type="entry name" value="BLR0278 PROTEIN"/>
    <property type="match status" value="1"/>
</dbReference>
<dbReference type="InterPro" id="IPR025540">
    <property type="entry name" value="FlK"/>
</dbReference>
<feature type="domain" description="Fluoroacetyl-CoA-specific thioesterase-like" evidence="2">
    <location>
        <begin position="17"/>
        <end position="119"/>
    </location>
</feature>
<feature type="active site" evidence="1">
    <location>
        <position position="36"/>
    </location>
</feature>
<dbReference type="AlphaFoldDB" id="A0A0V8GFD0"/>
<gene>
    <name evidence="3" type="ORF">AS033_11265</name>
</gene>
<name>A0A0V8GFD0_9BACL</name>
<dbReference type="InterPro" id="IPR029069">
    <property type="entry name" value="HotDog_dom_sf"/>
</dbReference>
<feature type="active site" evidence="1">
    <location>
        <position position="70"/>
    </location>
</feature>
<dbReference type="OrthoDB" id="6902891at2"/>
<dbReference type="PIRSF" id="PIRSF014972">
    <property type="entry name" value="FlK"/>
    <property type="match status" value="1"/>
</dbReference>
<dbReference type="Pfam" id="PF22636">
    <property type="entry name" value="FlK"/>
    <property type="match status" value="1"/>
</dbReference>
<proteinExistence type="predicted"/>
<dbReference type="PANTHER" id="PTHR36934:SF1">
    <property type="entry name" value="THIOESTERASE DOMAIN-CONTAINING PROTEIN"/>
    <property type="match status" value="1"/>
</dbReference>
<sequence length="133" mass="14341">MKPGLAVGDTAEIQAVVSQDMFARFEGQLVHPAYSTVSMVYHMEWAARQLILPYLEAGEEGVGGAVSLKHLGMAAEGARLIVTATVTCVTARRVDADIEVRDGQSIIGTGEVTQFILEKSRIQEKLQVNAPTK</sequence>
<evidence type="ECO:0000256" key="1">
    <source>
        <dbReference type="PIRSR" id="PIRSR014972-1"/>
    </source>
</evidence>
<dbReference type="Gene3D" id="3.10.129.10">
    <property type="entry name" value="Hotdog Thioesterase"/>
    <property type="match status" value="1"/>
</dbReference>
<comment type="caution">
    <text evidence="3">The sequence shown here is derived from an EMBL/GenBank/DDBJ whole genome shotgun (WGS) entry which is preliminary data.</text>
</comment>
<dbReference type="Proteomes" id="UP000053797">
    <property type="component" value="Unassembled WGS sequence"/>
</dbReference>
<dbReference type="RefSeq" id="WP_058265567.1">
    <property type="nucleotide sequence ID" value="NZ_FMYN01000003.1"/>
</dbReference>
<reference evidence="3 4" key="1">
    <citation type="journal article" date="2015" name="Int. J. Syst. Evol. Microbiol.">
        <title>Exiguobacterium enclense sp. nov., isolated from sediment.</title>
        <authorList>
            <person name="Dastager S.G."/>
            <person name="Mawlankar R."/>
            <person name="Sonalkar V.V."/>
            <person name="Thorat M.N."/>
            <person name="Mual P."/>
            <person name="Verma A."/>
            <person name="Krishnamurthi S."/>
            <person name="Tang S.K."/>
            <person name="Li W.J."/>
        </authorList>
    </citation>
    <scope>NUCLEOTIDE SEQUENCE [LARGE SCALE GENOMIC DNA]</scope>
    <source>
        <strain evidence="3 4">NIO-1109</strain>
    </source>
</reference>
<evidence type="ECO:0000313" key="4">
    <source>
        <dbReference type="Proteomes" id="UP000053797"/>
    </source>
</evidence>
<protein>
    <submittedName>
        <fullName evidence="3">Thioesterase</fullName>
    </submittedName>
</protein>
<organism evidence="3 4">
    <name type="scientific">Exiguobacterium indicum</name>
    <dbReference type="NCBI Taxonomy" id="296995"/>
    <lineage>
        <taxon>Bacteria</taxon>
        <taxon>Bacillati</taxon>
        <taxon>Bacillota</taxon>
        <taxon>Bacilli</taxon>
        <taxon>Bacillales</taxon>
        <taxon>Bacillales Family XII. Incertae Sedis</taxon>
        <taxon>Exiguobacterium</taxon>
    </lineage>
</organism>